<evidence type="ECO:0000256" key="7">
    <source>
        <dbReference type="SAM" id="Phobius"/>
    </source>
</evidence>
<name>A0A4U1B9P2_9GAMM</name>
<keyword evidence="2" id="KW-0813">Transport</keyword>
<dbReference type="InterPro" id="IPR000515">
    <property type="entry name" value="MetI-like"/>
</dbReference>
<evidence type="ECO:0000256" key="3">
    <source>
        <dbReference type="ARBA" id="ARBA00022475"/>
    </source>
</evidence>
<organism evidence="9 10">
    <name type="scientific">Ferrimonas sediminicola</name>
    <dbReference type="NCBI Taxonomy" id="2569538"/>
    <lineage>
        <taxon>Bacteria</taxon>
        <taxon>Pseudomonadati</taxon>
        <taxon>Pseudomonadota</taxon>
        <taxon>Gammaproteobacteria</taxon>
        <taxon>Alteromonadales</taxon>
        <taxon>Ferrimonadaceae</taxon>
        <taxon>Ferrimonas</taxon>
    </lineage>
</organism>
<dbReference type="OrthoDB" id="7808588at2"/>
<evidence type="ECO:0000256" key="5">
    <source>
        <dbReference type="ARBA" id="ARBA00022989"/>
    </source>
</evidence>
<evidence type="ECO:0000256" key="1">
    <source>
        <dbReference type="ARBA" id="ARBA00004651"/>
    </source>
</evidence>
<comment type="caution">
    <text evidence="9">The sequence shown here is derived from an EMBL/GenBank/DDBJ whole genome shotgun (WGS) entry which is preliminary data.</text>
</comment>
<dbReference type="GO" id="GO:0055085">
    <property type="term" value="P:transmembrane transport"/>
    <property type="evidence" value="ECO:0007669"/>
    <property type="project" value="InterPro"/>
</dbReference>
<dbReference type="EMBL" id="SWCI01000014">
    <property type="protein sequence ID" value="TKB47364.1"/>
    <property type="molecule type" value="Genomic_DNA"/>
</dbReference>
<dbReference type="SUPFAM" id="SSF161098">
    <property type="entry name" value="MetI-like"/>
    <property type="match status" value="2"/>
</dbReference>
<feature type="transmembrane region" description="Helical" evidence="7">
    <location>
        <begin position="50"/>
        <end position="74"/>
    </location>
</feature>
<dbReference type="Proteomes" id="UP000305674">
    <property type="component" value="Unassembled WGS sequence"/>
</dbReference>
<dbReference type="InterPro" id="IPR035906">
    <property type="entry name" value="MetI-like_sf"/>
</dbReference>
<evidence type="ECO:0000256" key="4">
    <source>
        <dbReference type="ARBA" id="ARBA00022692"/>
    </source>
</evidence>
<dbReference type="PANTHER" id="PTHR30043:SF1">
    <property type="entry name" value="ABC TRANSPORT SYSTEM PERMEASE PROTEIN P69"/>
    <property type="match status" value="1"/>
</dbReference>
<sequence>MTLLLALAALVCLPWADLEITQLSPGAELGRLLAGALSPDFFATEYLMEAIATTLAFALQGIALAAVTGLLLSLLYRYRPIRVMAALLRSVHELFWALLFLQLFGLSSLTGVLALWIPYTGIFTKVYGEILEEVDPAAELALPHDHSLGNAVSRLLYARLPLAWPHIRHYTKYRLECGLRSSVVLGFVGLPTLGYHLETAFRQGLYGEAAALLYLFYLIIATMKWWCRAALLPLYLAVALWYLPPLAQINGELILQFLTQDIVPAPLKSGGELWPWFLRLWQGQILPGLTDTLLLSQMALLLTALLTLAWFPLRSHWFFSRPSRALGQLFLIITRSTPEFVLAFVGLLVFGPSLLPALLALGIHNGAIIGHLVGGFAQGLRLRPDDTPAGYSRAGLYFYQVLPRVYPQLITWLLYRWEIIQRETAILGVLGITTLGFYIDSAFEEFRFDRAMVLIGAAALLNVAVDAVARALRARLQQGDRLARRDA</sequence>
<protein>
    <submittedName>
        <fullName evidence="9">ABC transporter permease</fullName>
    </submittedName>
</protein>
<feature type="transmembrane region" description="Helical" evidence="7">
    <location>
        <begin position="225"/>
        <end position="243"/>
    </location>
</feature>
<proteinExistence type="predicted"/>
<keyword evidence="5 7" id="KW-1133">Transmembrane helix</keyword>
<dbReference type="PROSITE" id="PS50928">
    <property type="entry name" value="ABC_TM1"/>
    <property type="match status" value="1"/>
</dbReference>
<evidence type="ECO:0000256" key="2">
    <source>
        <dbReference type="ARBA" id="ARBA00022448"/>
    </source>
</evidence>
<keyword evidence="10" id="KW-1185">Reference proteome</keyword>
<feature type="domain" description="ABC transmembrane type-1" evidence="8">
    <location>
        <begin position="51"/>
        <end position="224"/>
    </location>
</feature>
<keyword evidence="6 7" id="KW-0472">Membrane</keyword>
<evidence type="ECO:0000313" key="9">
    <source>
        <dbReference type="EMBL" id="TKB47364.1"/>
    </source>
</evidence>
<dbReference type="AlphaFoldDB" id="A0A4U1B9P2"/>
<dbReference type="PANTHER" id="PTHR30043">
    <property type="entry name" value="PHOSPHONATES TRANSPORT SYSTEM PERMEASE PROTEIN"/>
    <property type="match status" value="1"/>
</dbReference>
<evidence type="ECO:0000313" key="10">
    <source>
        <dbReference type="Proteomes" id="UP000305674"/>
    </source>
</evidence>
<dbReference type="Gene3D" id="1.10.3720.10">
    <property type="entry name" value="MetI-like"/>
    <property type="match status" value="2"/>
</dbReference>
<keyword evidence="3" id="KW-1003">Cell membrane</keyword>
<feature type="transmembrane region" description="Helical" evidence="7">
    <location>
        <begin position="294"/>
        <end position="313"/>
    </location>
</feature>
<accession>A0A4U1B9P2</accession>
<dbReference type="GO" id="GO:0005886">
    <property type="term" value="C:plasma membrane"/>
    <property type="evidence" value="ECO:0007669"/>
    <property type="project" value="UniProtKB-SubCell"/>
</dbReference>
<comment type="subcellular location">
    <subcellularLocation>
        <location evidence="1">Cell membrane</location>
        <topology evidence="1">Multi-pass membrane protein</topology>
    </subcellularLocation>
</comment>
<keyword evidence="4 7" id="KW-0812">Transmembrane</keyword>
<reference evidence="9 10" key="1">
    <citation type="submission" date="2019-04" db="EMBL/GenBank/DDBJ databases">
        <authorList>
            <person name="Hwang J.C."/>
        </authorList>
    </citation>
    <scope>NUCLEOTIDE SEQUENCE [LARGE SCALE GENOMIC DNA]</scope>
    <source>
        <strain evidence="9 10">IMCC35001</strain>
    </source>
</reference>
<gene>
    <name evidence="9" type="ORF">FCL40_15865</name>
</gene>
<evidence type="ECO:0000259" key="8">
    <source>
        <dbReference type="PROSITE" id="PS50928"/>
    </source>
</evidence>
<feature type="transmembrane region" description="Helical" evidence="7">
    <location>
        <begin position="200"/>
        <end position="220"/>
    </location>
</feature>
<feature type="transmembrane region" description="Helical" evidence="7">
    <location>
        <begin position="451"/>
        <end position="472"/>
    </location>
</feature>
<evidence type="ECO:0000256" key="6">
    <source>
        <dbReference type="ARBA" id="ARBA00023136"/>
    </source>
</evidence>
<feature type="transmembrane region" description="Helical" evidence="7">
    <location>
        <begin position="94"/>
        <end position="117"/>
    </location>
</feature>